<dbReference type="Pfam" id="PF02338">
    <property type="entry name" value="OTU"/>
    <property type="match status" value="1"/>
</dbReference>
<proteinExistence type="predicted"/>
<accession>A0A0L6V4K8</accession>
<dbReference type="STRING" id="27349.A0A0L6V4K8"/>
<dbReference type="VEuPathDB" id="FungiDB:VP01_2770g3"/>
<evidence type="ECO:0000313" key="3">
    <source>
        <dbReference type="EMBL" id="KNZ55080.1"/>
    </source>
</evidence>
<dbReference type="InterPro" id="IPR038765">
    <property type="entry name" value="Papain-like_cys_pep_sf"/>
</dbReference>
<dbReference type="InterPro" id="IPR003323">
    <property type="entry name" value="OTU_dom"/>
</dbReference>
<dbReference type="OrthoDB" id="2502444at2759"/>
<name>A0A0L6V4K8_9BASI</name>
<feature type="domain" description="OTU" evidence="2">
    <location>
        <begin position="236"/>
        <end position="365"/>
    </location>
</feature>
<dbReference type="InterPro" id="IPR050704">
    <property type="entry name" value="Peptidase_C85-like"/>
</dbReference>
<dbReference type="Gene3D" id="3.90.70.80">
    <property type="match status" value="1"/>
</dbReference>
<comment type="caution">
    <text evidence="3">The sequence shown here is derived from an EMBL/GenBank/DDBJ whole genome shotgun (WGS) entry which is preliminary data.</text>
</comment>
<dbReference type="SUPFAM" id="SSF54001">
    <property type="entry name" value="Cysteine proteinases"/>
    <property type="match status" value="1"/>
</dbReference>
<protein>
    <recommendedName>
        <fullName evidence="2">OTU domain-containing protein</fullName>
    </recommendedName>
</protein>
<feature type="compositionally biased region" description="Low complexity" evidence="1">
    <location>
        <begin position="159"/>
        <end position="168"/>
    </location>
</feature>
<dbReference type="PANTHER" id="PTHR12419:SF10">
    <property type="entry name" value="DEUBIQUITINASE OTUD6B"/>
    <property type="match status" value="1"/>
</dbReference>
<gene>
    <name evidence="3" type="ORF">VP01_2770g3</name>
</gene>
<feature type="region of interest" description="Disordered" evidence="1">
    <location>
        <begin position="107"/>
        <end position="130"/>
    </location>
</feature>
<keyword evidence="4" id="KW-1185">Reference proteome</keyword>
<sequence>MALVHTKHSDSRWTHRCHPVLLKFLVSLVCCTLLILEVEAAFAALPHAMQYAEPARIMRMEPAATTPVSKTGIAVGYPVNVGQPINYPQYYHGQPIQYHTPSNNYPQIHPPSWSAPPAGKANPALGFSKPPKSTITREFAALKPFGTEDAQLIKDDPGSFKSSTSSSSDDTKPGSGFGSKHSSFSEPASSSASSSPRSASLQIDLALKTLKDTPITTNHLEGATWAPLDFLPGYERSNNYIGADGNCLFRAFAKFKYDDQGKYADVKTEIIEYMKNNPDKFGQFFQGEGTNLDKVNRRVAELEGGAWGDQPEIEAFVNRYEMNVVAVSKSPQSLWVNVHHSPNPAQDNFKGIVLENDHYELLRKAPESSMHNQPQFALPAAT</sequence>
<dbReference type="AlphaFoldDB" id="A0A0L6V4K8"/>
<reference evidence="3 4" key="1">
    <citation type="submission" date="2015-08" db="EMBL/GenBank/DDBJ databases">
        <title>Next Generation Sequencing and Analysis of the Genome of Puccinia sorghi L Schw, the Causal Agent of Maize Common Rust.</title>
        <authorList>
            <person name="Rochi L."/>
            <person name="Burguener G."/>
            <person name="Darino M."/>
            <person name="Turjanski A."/>
            <person name="Kreff E."/>
            <person name="Dieguez M.J."/>
            <person name="Sacco F."/>
        </authorList>
    </citation>
    <scope>NUCLEOTIDE SEQUENCE [LARGE SCALE GENOMIC DNA]</scope>
    <source>
        <strain evidence="3 4">RO10H11247</strain>
    </source>
</reference>
<dbReference type="GO" id="GO:0004843">
    <property type="term" value="F:cysteine-type deubiquitinase activity"/>
    <property type="evidence" value="ECO:0007669"/>
    <property type="project" value="TreeGrafter"/>
</dbReference>
<dbReference type="EMBL" id="LAVV01007691">
    <property type="protein sequence ID" value="KNZ55080.1"/>
    <property type="molecule type" value="Genomic_DNA"/>
</dbReference>
<feature type="region of interest" description="Disordered" evidence="1">
    <location>
        <begin position="148"/>
        <end position="197"/>
    </location>
</feature>
<dbReference type="GO" id="GO:0016579">
    <property type="term" value="P:protein deubiquitination"/>
    <property type="evidence" value="ECO:0007669"/>
    <property type="project" value="TreeGrafter"/>
</dbReference>
<evidence type="ECO:0000256" key="1">
    <source>
        <dbReference type="SAM" id="MobiDB-lite"/>
    </source>
</evidence>
<dbReference type="PANTHER" id="PTHR12419">
    <property type="entry name" value="OTU DOMAIN CONTAINING PROTEIN"/>
    <property type="match status" value="1"/>
</dbReference>
<dbReference type="Proteomes" id="UP000037035">
    <property type="component" value="Unassembled WGS sequence"/>
</dbReference>
<feature type="compositionally biased region" description="Low complexity" evidence="1">
    <location>
        <begin position="178"/>
        <end position="197"/>
    </location>
</feature>
<organism evidence="3 4">
    <name type="scientific">Puccinia sorghi</name>
    <dbReference type="NCBI Taxonomy" id="27349"/>
    <lineage>
        <taxon>Eukaryota</taxon>
        <taxon>Fungi</taxon>
        <taxon>Dikarya</taxon>
        <taxon>Basidiomycota</taxon>
        <taxon>Pucciniomycotina</taxon>
        <taxon>Pucciniomycetes</taxon>
        <taxon>Pucciniales</taxon>
        <taxon>Pucciniaceae</taxon>
        <taxon>Puccinia</taxon>
    </lineage>
</organism>
<evidence type="ECO:0000259" key="2">
    <source>
        <dbReference type="PROSITE" id="PS50802"/>
    </source>
</evidence>
<dbReference type="PROSITE" id="PS50802">
    <property type="entry name" value="OTU"/>
    <property type="match status" value="1"/>
</dbReference>
<evidence type="ECO:0000313" key="4">
    <source>
        <dbReference type="Proteomes" id="UP000037035"/>
    </source>
</evidence>
<dbReference type="CDD" id="cd22744">
    <property type="entry name" value="OTU"/>
    <property type="match status" value="1"/>
</dbReference>